<protein>
    <submittedName>
        <fullName evidence="5">PLP-dependent transferase</fullName>
    </submittedName>
</protein>
<dbReference type="Pfam" id="PF01053">
    <property type="entry name" value="Cys_Met_Meta_PP"/>
    <property type="match status" value="1"/>
</dbReference>
<dbReference type="InterPro" id="IPR015424">
    <property type="entry name" value="PyrdxlP-dep_Trfase"/>
</dbReference>
<dbReference type="GO" id="GO:0016740">
    <property type="term" value="F:transferase activity"/>
    <property type="evidence" value="ECO:0007669"/>
    <property type="project" value="UniProtKB-KW"/>
</dbReference>
<name>A0ABY2JBR8_9MICO</name>
<sequence length="432" mass="43775">MTPTLPLPPLPPRGPALRPSAPHPDTVAVHGGMAGLTAAGSHVPVIDLSTTNPLAGVECGGDSYENLATGGTIREGDSAVYQRLWQPGVARFETALSALEGTEGTVAFASGMAALAAVLIASVAGGTPHVVALRPIYGGTDHVLATGLLGTTVSWVDPDGVAQAIRPDTGLVILESPANPTLALTDIRAVVAAAGSVPVLVDNTFATPVLQRPVDSGATLVLHSATKFLGGHGDVMGGTVSGPEHWMVRLRQVRALTGGVLHPFAAYLLHRGLRTLPVRVRAQQATAGAVAERLAGHPALARVLYPGLPGQDPLGLLGRQANGAGSIIALDLAGGFDAAVRFTEACTLITHAVSLGGVDSLVQHPASLTHRPVEAGARPGAGIVRLSIGLEHVDDLLADILAALDVVMDVTPDGAKVVVPNTAAAEPQDAVA</sequence>
<evidence type="ECO:0000313" key="6">
    <source>
        <dbReference type="Proteomes" id="UP000297851"/>
    </source>
</evidence>
<feature type="region of interest" description="Disordered" evidence="4">
    <location>
        <begin position="1"/>
        <end position="25"/>
    </location>
</feature>
<dbReference type="InterPro" id="IPR015421">
    <property type="entry name" value="PyrdxlP-dep_Trfase_major"/>
</dbReference>
<dbReference type="PANTHER" id="PTHR11808">
    <property type="entry name" value="TRANS-SULFURATION ENZYME FAMILY MEMBER"/>
    <property type="match status" value="1"/>
</dbReference>
<dbReference type="Gene3D" id="3.40.640.10">
    <property type="entry name" value="Type I PLP-dependent aspartate aminotransferase-like (Major domain)"/>
    <property type="match status" value="1"/>
</dbReference>
<evidence type="ECO:0000256" key="1">
    <source>
        <dbReference type="ARBA" id="ARBA00001933"/>
    </source>
</evidence>
<proteinExistence type="inferred from homology"/>
<dbReference type="Proteomes" id="UP000297851">
    <property type="component" value="Unassembled WGS sequence"/>
</dbReference>
<dbReference type="InterPro" id="IPR000277">
    <property type="entry name" value="Cys/Met-Metab_PyrdxlP-dep_enz"/>
</dbReference>
<keyword evidence="2 3" id="KW-0663">Pyridoxal phosphate</keyword>
<keyword evidence="6" id="KW-1185">Reference proteome</keyword>
<organism evidence="5 6">
    <name type="scientific">Cryobacterium sandaracinum</name>
    <dbReference type="NCBI Taxonomy" id="1259247"/>
    <lineage>
        <taxon>Bacteria</taxon>
        <taxon>Bacillati</taxon>
        <taxon>Actinomycetota</taxon>
        <taxon>Actinomycetes</taxon>
        <taxon>Micrococcales</taxon>
        <taxon>Microbacteriaceae</taxon>
        <taxon>Cryobacterium</taxon>
    </lineage>
</organism>
<evidence type="ECO:0000256" key="2">
    <source>
        <dbReference type="ARBA" id="ARBA00022898"/>
    </source>
</evidence>
<evidence type="ECO:0000313" key="5">
    <source>
        <dbReference type="EMBL" id="TFD02401.1"/>
    </source>
</evidence>
<dbReference type="PIRSF" id="PIRSF001434">
    <property type="entry name" value="CGS"/>
    <property type="match status" value="1"/>
</dbReference>
<accession>A0ABY2JBR8</accession>
<dbReference type="EMBL" id="SOGO01000025">
    <property type="protein sequence ID" value="TFD02401.1"/>
    <property type="molecule type" value="Genomic_DNA"/>
</dbReference>
<comment type="cofactor">
    <cofactor evidence="1 3">
        <name>pyridoxal 5'-phosphate</name>
        <dbReference type="ChEBI" id="CHEBI:597326"/>
    </cofactor>
</comment>
<gene>
    <name evidence="5" type="ORF">E3T25_08715</name>
</gene>
<feature type="compositionally biased region" description="Pro residues" evidence="4">
    <location>
        <begin position="1"/>
        <end position="14"/>
    </location>
</feature>
<dbReference type="Gene3D" id="3.90.1150.10">
    <property type="entry name" value="Aspartate Aminotransferase, domain 1"/>
    <property type="match status" value="1"/>
</dbReference>
<dbReference type="InterPro" id="IPR015422">
    <property type="entry name" value="PyrdxlP-dep_Trfase_small"/>
</dbReference>
<dbReference type="SUPFAM" id="SSF53383">
    <property type="entry name" value="PLP-dependent transferases"/>
    <property type="match status" value="1"/>
</dbReference>
<evidence type="ECO:0000256" key="4">
    <source>
        <dbReference type="SAM" id="MobiDB-lite"/>
    </source>
</evidence>
<dbReference type="RefSeq" id="WP_134373682.1">
    <property type="nucleotide sequence ID" value="NZ_SOGO01000025.1"/>
</dbReference>
<comment type="caution">
    <text evidence="5">The sequence shown here is derived from an EMBL/GenBank/DDBJ whole genome shotgun (WGS) entry which is preliminary data.</text>
</comment>
<comment type="similarity">
    <text evidence="3">Belongs to the trans-sulfuration enzymes family.</text>
</comment>
<reference evidence="5 6" key="1">
    <citation type="submission" date="2019-03" db="EMBL/GenBank/DDBJ databases">
        <title>Genomics of glacier-inhabiting Cryobacterium strains.</title>
        <authorList>
            <person name="Liu Q."/>
            <person name="Xin Y.-H."/>
        </authorList>
    </citation>
    <scope>NUCLEOTIDE SEQUENCE [LARGE SCALE GENOMIC DNA]</scope>
    <source>
        <strain evidence="5 6">TMT2-16</strain>
    </source>
</reference>
<keyword evidence="5" id="KW-0808">Transferase</keyword>
<evidence type="ECO:0000256" key="3">
    <source>
        <dbReference type="RuleBase" id="RU362118"/>
    </source>
</evidence>
<dbReference type="PANTHER" id="PTHR11808:SF85">
    <property type="entry name" value="CYSTATHIONINE GAMMA-LYASE-RELATED"/>
    <property type="match status" value="1"/>
</dbReference>